<dbReference type="AlphaFoldDB" id="A0AAU9G0D9"/>
<name>A0AAU9G0D9_DROMD</name>
<accession>A0AAU9G0D9</accession>
<dbReference type="EMBL" id="AP029266">
    <property type="protein sequence ID" value="BFG01474.1"/>
    <property type="molecule type" value="Genomic_DNA"/>
</dbReference>
<protein>
    <submittedName>
        <fullName evidence="1">Uncharacterized protein</fullName>
    </submittedName>
</protein>
<sequence length="102" mass="11496">MVAVTMPLAKITVITSMRKYGDRSMAWHVSGASPPCLLSSMVTRRQPESLPLRICEAAVFWMCPRAPHICWNCTRISLKVSVMTAMNTFFTSHARKKIIVLK</sequence>
<evidence type="ECO:0000313" key="1">
    <source>
        <dbReference type="EMBL" id="BFG01474.1"/>
    </source>
</evidence>
<gene>
    <name evidence="1" type="ORF">DMAD_01220</name>
</gene>
<proteinExistence type="predicted"/>
<evidence type="ECO:0000313" key="2">
    <source>
        <dbReference type="Proteomes" id="UP001500889"/>
    </source>
</evidence>
<keyword evidence="2" id="KW-1185">Reference proteome</keyword>
<reference evidence="1 2" key="1">
    <citation type="submission" date="2024-02" db="EMBL/GenBank/DDBJ databases">
        <title>A chromosome-level genome assembly of Drosophila madeirensis, a fruit fly species endemic to Madeira island.</title>
        <authorList>
            <person name="Tomihara K."/>
            <person name="Llopart A."/>
            <person name="Yamamoto D."/>
        </authorList>
    </citation>
    <scope>NUCLEOTIDE SEQUENCE [LARGE SCALE GENOMIC DNA]</scope>
    <source>
        <strain evidence="1 2">RF1</strain>
    </source>
</reference>
<dbReference type="Proteomes" id="UP001500889">
    <property type="component" value="Chromosome A"/>
</dbReference>
<organism evidence="1 2">
    <name type="scientific">Drosophila madeirensis</name>
    <name type="common">Fruit fly</name>
    <dbReference type="NCBI Taxonomy" id="30013"/>
    <lineage>
        <taxon>Eukaryota</taxon>
        <taxon>Metazoa</taxon>
        <taxon>Ecdysozoa</taxon>
        <taxon>Arthropoda</taxon>
        <taxon>Hexapoda</taxon>
        <taxon>Insecta</taxon>
        <taxon>Pterygota</taxon>
        <taxon>Neoptera</taxon>
        <taxon>Endopterygota</taxon>
        <taxon>Diptera</taxon>
        <taxon>Brachycera</taxon>
        <taxon>Muscomorpha</taxon>
        <taxon>Ephydroidea</taxon>
        <taxon>Drosophilidae</taxon>
        <taxon>Drosophila</taxon>
        <taxon>Sophophora</taxon>
    </lineage>
</organism>